<evidence type="ECO:0000313" key="2">
    <source>
        <dbReference type="EMBL" id="VFK53532.1"/>
    </source>
</evidence>
<proteinExistence type="predicted"/>
<dbReference type="Pfam" id="PF13614">
    <property type="entry name" value="AAA_31"/>
    <property type="match status" value="1"/>
</dbReference>
<organism evidence="2">
    <name type="scientific">Candidatus Kentrum sp. TUN</name>
    <dbReference type="NCBI Taxonomy" id="2126343"/>
    <lineage>
        <taxon>Bacteria</taxon>
        <taxon>Pseudomonadati</taxon>
        <taxon>Pseudomonadota</taxon>
        <taxon>Gammaproteobacteria</taxon>
        <taxon>Candidatus Kentrum</taxon>
    </lineage>
</organism>
<dbReference type="Gene3D" id="3.40.50.300">
    <property type="entry name" value="P-loop containing nucleotide triphosphate hydrolases"/>
    <property type="match status" value="1"/>
</dbReference>
<name>A0A450ZIA3_9GAMM</name>
<reference evidence="2" key="1">
    <citation type="submission" date="2019-02" db="EMBL/GenBank/DDBJ databases">
        <authorList>
            <person name="Gruber-Vodicka R. H."/>
            <person name="Seah K. B. B."/>
        </authorList>
    </citation>
    <scope>NUCLEOTIDE SEQUENCE</scope>
    <source>
        <strain evidence="4">BECK_BY1</strain>
        <strain evidence="3">BECK_BY2</strain>
        <strain evidence="2">BECK_BY3</strain>
    </source>
</reference>
<dbReference type="InterPro" id="IPR025669">
    <property type="entry name" value="AAA_dom"/>
</dbReference>
<accession>A0A450ZIA3</accession>
<dbReference type="EMBL" id="CAADFX010000067">
    <property type="protein sequence ID" value="VFK57647.1"/>
    <property type="molecule type" value="Genomic_DNA"/>
</dbReference>
<dbReference type="PANTHER" id="PTHR13696:SF99">
    <property type="entry name" value="COBYRINIC ACID AC-DIAMIDE SYNTHASE"/>
    <property type="match status" value="1"/>
</dbReference>
<dbReference type="EMBL" id="CAADFY010000023">
    <property type="protein sequence ID" value="VFK53532.1"/>
    <property type="molecule type" value="Genomic_DNA"/>
</dbReference>
<gene>
    <name evidence="4" type="ORF">BECKTUN1418D_GA0071000_10673</name>
    <name evidence="3" type="ORF">BECKTUN1418E_GA0071001_103114</name>
    <name evidence="2" type="ORF">BECKTUN1418F_GA0071002_10238</name>
</gene>
<dbReference type="PANTHER" id="PTHR13696">
    <property type="entry name" value="P-LOOP CONTAINING NUCLEOSIDE TRIPHOSPHATE HYDROLASE"/>
    <property type="match status" value="1"/>
</dbReference>
<dbReference type="InterPro" id="IPR027417">
    <property type="entry name" value="P-loop_NTPase"/>
</dbReference>
<dbReference type="InterPro" id="IPR050678">
    <property type="entry name" value="DNA_Partitioning_ATPase"/>
</dbReference>
<protein>
    <submittedName>
        <fullName evidence="2">CobQ/CobB/MinD/ParA nucleotide binding domain-containing protein</fullName>
    </submittedName>
</protein>
<feature type="domain" description="AAA" evidence="1">
    <location>
        <begin position="3"/>
        <end position="200"/>
    </location>
</feature>
<dbReference type="SUPFAM" id="SSF52540">
    <property type="entry name" value="P-loop containing nucleoside triphosphate hydrolases"/>
    <property type="match status" value="1"/>
</dbReference>
<sequence length="358" mass="40679">MGKIIIFYNHKGGVGKTTLVHNLSFALADEGKRVLAIDADPQMNLTSALYGLSTAIEYSLEESSKWSTYIDKYISFNEYLDTYLKDEKCEKKIFTSPAIKGNGFVELISGSINLPVLESDLYGIIKNRNKFTEDIPYKFERSIRDRANEYDFVLIDTSPSASSIINGLCIMSCDYFITPVSPTFFSLQAIDNLSYVIKNWMELLSDYQSTRGNKGLSFSPKFLGIVVQLAKRFNSGAIKDNPTSYTKSTEAWINEVNQSIKRFVEFSSKRAMAITEEEFKSIFPDREPFIIEKCCDFTPKLRAISEEEGVPVIYLTQDICDKRDKSVKITNPESQYCRSVNSINQSYRQIAKNLLNLP</sequence>
<evidence type="ECO:0000259" key="1">
    <source>
        <dbReference type="Pfam" id="PF13614"/>
    </source>
</evidence>
<dbReference type="AlphaFoldDB" id="A0A450ZIA3"/>
<dbReference type="CDD" id="cd02042">
    <property type="entry name" value="ParAB_family"/>
    <property type="match status" value="1"/>
</dbReference>
<evidence type="ECO:0000313" key="3">
    <source>
        <dbReference type="EMBL" id="VFK55636.1"/>
    </source>
</evidence>
<evidence type="ECO:0000313" key="4">
    <source>
        <dbReference type="EMBL" id="VFK57647.1"/>
    </source>
</evidence>
<dbReference type="EMBL" id="CAADFV010000031">
    <property type="protein sequence ID" value="VFK55636.1"/>
    <property type="molecule type" value="Genomic_DNA"/>
</dbReference>